<dbReference type="CDD" id="cd07067">
    <property type="entry name" value="HP_PGM_like"/>
    <property type="match status" value="1"/>
</dbReference>
<keyword evidence="2" id="KW-1185">Reference proteome</keyword>
<dbReference type="SMART" id="SM00855">
    <property type="entry name" value="PGAM"/>
    <property type="match status" value="1"/>
</dbReference>
<gene>
    <name evidence="1" type="ORF">LEUCIP111803_02218</name>
</gene>
<accession>A0A916JZH4</accession>
<dbReference type="PANTHER" id="PTHR48100:SF51">
    <property type="entry name" value="PHOSPHOGLYCERATE MUTASE"/>
    <property type="match status" value="1"/>
</dbReference>
<dbReference type="EMBL" id="CAJVAP010000031">
    <property type="protein sequence ID" value="CAG7618611.1"/>
    <property type="molecule type" value="Genomic_DNA"/>
</dbReference>
<dbReference type="PANTHER" id="PTHR48100">
    <property type="entry name" value="BROAD-SPECIFICITY PHOSPHATASE YOR283W-RELATED"/>
    <property type="match status" value="1"/>
</dbReference>
<dbReference type="InterPro" id="IPR013078">
    <property type="entry name" value="His_Pase_superF_clade-1"/>
</dbReference>
<reference evidence="1" key="1">
    <citation type="submission" date="2021-06" db="EMBL/GenBank/DDBJ databases">
        <authorList>
            <person name="Criscuolo A."/>
        </authorList>
    </citation>
    <scope>NUCLEOTIDE SEQUENCE</scope>
    <source>
        <strain evidence="1">CIP111803</strain>
    </source>
</reference>
<sequence>MSDRQLHLVRHAEVQNPEGVLYGRLPGYGLSELGHRMAEAAAHELRGSDRAVGRLIASPLLRAQQSAAPISQAMGAEVEIDERLIEPTNSFEGLPRSAFGRPRYWHRFWNPFRPSWGEPYRWIADRVRAAMDDAWESEGDGDIVMVSHQAVIWAAHRDVNGEPLFHNPAKRRCELSSITSFERRSGRWTEIDYRSPAAALLASSVDVGAV</sequence>
<dbReference type="RefSeq" id="WP_218116148.1">
    <property type="nucleotide sequence ID" value="NZ_CAJVAP010000031.1"/>
</dbReference>
<dbReference type="Pfam" id="PF00300">
    <property type="entry name" value="His_Phos_1"/>
    <property type="match status" value="1"/>
</dbReference>
<dbReference type="GO" id="GO:0005737">
    <property type="term" value="C:cytoplasm"/>
    <property type="evidence" value="ECO:0007669"/>
    <property type="project" value="TreeGrafter"/>
</dbReference>
<dbReference type="Proteomes" id="UP000693892">
    <property type="component" value="Unassembled WGS sequence"/>
</dbReference>
<evidence type="ECO:0008006" key="3">
    <source>
        <dbReference type="Google" id="ProtNLM"/>
    </source>
</evidence>
<protein>
    <recommendedName>
        <fullName evidence="3">Broad specificity phosphatase PhoE</fullName>
    </recommendedName>
</protein>
<proteinExistence type="predicted"/>
<organism evidence="1 2">
    <name type="scientific">Leucobacter soli</name>
    <dbReference type="NCBI Taxonomy" id="2812850"/>
    <lineage>
        <taxon>Bacteria</taxon>
        <taxon>Bacillati</taxon>
        <taxon>Actinomycetota</taxon>
        <taxon>Actinomycetes</taxon>
        <taxon>Micrococcales</taxon>
        <taxon>Microbacteriaceae</taxon>
        <taxon>Leucobacter</taxon>
    </lineage>
</organism>
<evidence type="ECO:0000313" key="2">
    <source>
        <dbReference type="Proteomes" id="UP000693892"/>
    </source>
</evidence>
<evidence type="ECO:0000313" key="1">
    <source>
        <dbReference type="EMBL" id="CAG7618611.1"/>
    </source>
</evidence>
<dbReference type="AlphaFoldDB" id="A0A916JZH4"/>
<name>A0A916JZH4_9MICO</name>
<dbReference type="GO" id="GO:0016791">
    <property type="term" value="F:phosphatase activity"/>
    <property type="evidence" value="ECO:0007669"/>
    <property type="project" value="TreeGrafter"/>
</dbReference>
<comment type="caution">
    <text evidence="1">The sequence shown here is derived from an EMBL/GenBank/DDBJ whole genome shotgun (WGS) entry which is preliminary data.</text>
</comment>
<dbReference type="InterPro" id="IPR050275">
    <property type="entry name" value="PGM_Phosphatase"/>
</dbReference>